<evidence type="ECO:0000313" key="7">
    <source>
        <dbReference type="EMBL" id="AGB01330.1"/>
    </source>
</evidence>
<protein>
    <recommendedName>
        <fullName evidence="5">Flavin prenyltransferase UbiX</fullName>
        <ecNumber evidence="5">2.5.1.129</ecNumber>
    </recommendedName>
</protein>
<reference evidence="8" key="1">
    <citation type="submission" date="2011-12" db="EMBL/GenBank/DDBJ databases">
        <title>Complete sequence of Methanoregula formicicum SMSP.</title>
        <authorList>
            <person name="Lucas S."/>
            <person name="Han J."/>
            <person name="Lapidus A."/>
            <person name="Cheng J.-F."/>
            <person name="Goodwin L."/>
            <person name="Pitluck S."/>
            <person name="Peters L."/>
            <person name="Ovchinnikova G."/>
            <person name="Teshima H."/>
            <person name="Detter J.C."/>
            <person name="Han C."/>
            <person name="Tapia R."/>
            <person name="Land M."/>
            <person name="Hauser L."/>
            <person name="Kyrpides N."/>
            <person name="Ivanova N."/>
            <person name="Pagani I."/>
            <person name="Imachi H."/>
            <person name="Tamaki H."/>
            <person name="Sekiguchi Y."/>
            <person name="Kamagata Y."/>
            <person name="Cadillo-Quiroz H."/>
            <person name="Zinder S."/>
            <person name="Liu W.-T."/>
            <person name="Woyke T."/>
        </authorList>
    </citation>
    <scope>NUCLEOTIDE SEQUENCE [LARGE SCALE GENOMIC DNA]</scope>
    <source>
        <strain evidence="8">DSM 22288 / NBRC 105244 / SMSP</strain>
    </source>
</reference>
<accession>L0HBE0</accession>
<dbReference type="Proteomes" id="UP000010824">
    <property type="component" value="Chromosome"/>
</dbReference>
<organism evidence="7 8">
    <name type="scientific">Methanoregula formicica (strain DSM 22288 / NBRC 105244 / SMSP)</name>
    <dbReference type="NCBI Taxonomy" id="593750"/>
    <lineage>
        <taxon>Archaea</taxon>
        <taxon>Methanobacteriati</taxon>
        <taxon>Methanobacteriota</taxon>
        <taxon>Stenosarchaea group</taxon>
        <taxon>Methanomicrobia</taxon>
        <taxon>Methanomicrobiales</taxon>
        <taxon>Methanoregulaceae</taxon>
        <taxon>Methanoregula</taxon>
    </lineage>
</organism>
<dbReference type="NCBIfam" id="NF004685">
    <property type="entry name" value="PRK06029.1"/>
    <property type="match status" value="1"/>
</dbReference>
<comment type="function">
    <text evidence="5">Flavin prenyltransferase that catalyzes the synthesis of the prenylated FMN cofactor (prenyl-FMN) for 4-hydroxy-3-polyprenylbenzoic acid decarboxylase UbiD. The prenyltransferase is metal-independent and links a dimethylallyl moiety from dimethylallyl monophosphate (DMAP) to the flavin N5 and C6 atoms of FMN.</text>
</comment>
<feature type="binding site" evidence="5">
    <location>
        <position position="164"/>
    </location>
    <ligand>
        <name>dimethylallyl phosphate</name>
        <dbReference type="ChEBI" id="CHEBI:88052"/>
    </ligand>
</feature>
<feature type="domain" description="Flavoprotein" evidence="6">
    <location>
        <begin position="3"/>
        <end position="169"/>
    </location>
</feature>
<feature type="binding site" evidence="5">
    <location>
        <begin position="11"/>
        <end position="13"/>
    </location>
    <ligand>
        <name>FMN</name>
        <dbReference type="ChEBI" id="CHEBI:58210"/>
    </ligand>
</feature>
<evidence type="ECO:0000256" key="5">
    <source>
        <dbReference type="HAMAP-Rule" id="MF_01984"/>
    </source>
</evidence>
<dbReference type="SUPFAM" id="SSF52507">
    <property type="entry name" value="Homo-oligomeric flavin-containing Cys decarboxylases, HFCD"/>
    <property type="match status" value="1"/>
</dbReference>
<dbReference type="GeneID" id="14308922"/>
<feature type="binding site" evidence="5">
    <location>
        <position position="118"/>
    </location>
    <ligand>
        <name>FMN</name>
        <dbReference type="ChEBI" id="CHEBI:58210"/>
    </ligand>
</feature>
<keyword evidence="3 5" id="KW-0288">FMN</keyword>
<keyword evidence="4 5" id="KW-0808">Transferase</keyword>
<feature type="binding site" evidence="5">
    <location>
        <begin position="83"/>
        <end position="86"/>
    </location>
    <ligand>
        <name>FMN</name>
        <dbReference type="ChEBI" id="CHEBI:58210"/>
    </ligand>
</feature>
<evidence type="ECO:0000256" key="1">
    <source>
        <dbReference type="ARBA" id="ARBA00022602"/>
    </source>
</evidence>
<dbReference type="KEGG" id="mfo:Metfor_0249"/>
<dbReference type="InterPro" id="IPR004507">
    <property type="entry name" value="UbiX-like"/>
</dbReference>
<dbReference type="OrthoDB" id="9540at2157"/>
<dbReference type="InParanoid" id="L0HBE0"/>
<dbReference type="EC" id="2.5.1.129" evidence="5"/>
<evidence type="ECO:0000256" key="3">
    <source>
        <dbReference type="ARBA" id="ARBA00022643"/>
    </source>
</evidence>
<dbReference type="PANTHER" id="PTHR43374:SF1">
    <property type="entry name" value="FLAVIN PRENYLTRANSFERASE PAD1, MITOCHONDRIAL"/>
    <property type="match status" value="1"/>
</dbReference>
<name>L0HBE0_METFS</name>
<comment type="catalytic activity">
    <reaction evidence="5">
        <text>dimethylallyl phosphate + FMNH2 = prenylated FMNH2 + phosphate</text>
        <dbReference type="Rhea" id="RHEA:37743"/>
        <dbReference type="ChEBI" id="CHEBI:43474"/>
        <dbReference type="ChEBI" id="CHEBI:57618"/>
        <dbReference type="ChEBI" id="CHEBI:87467"/>
        <dbReference type="ChEBI" id="CHEBI:88052"/>
        <dbReference type="EC" id="2.5.1.129"/>
    </reaction>
</comment>
<sequence length="184" mass="19958">MKKEIVVGVTGASGAVYARRLLEVLCREAQVHVIVSDVAAKIAAHEGVSLEGFSATYHDNDKLFASIASGSHKYDGMVIIPCSSKTLSAVANGYTDNLITRTADVCLKEGRKCILVTREMPLSRIHIKNMLAAEEAGATIMPASPGFYQRPKTIEDLVDMVVARVLDHLDVEHTLSGRWEGYDA</sequence>
<dbReference type="NCBIfam" id="TIGR00421">
    <property type="entry name" value="ubiX_pad"/>
    <property type="match status" value="1"/>
</dbReference>
<keyword evidence="8" id="KW-1185">Reference proteome</keyword>
<comment type="similarity">
    <text evidence="5">Belongs to the UbiX/PAD1 family.</text>
</comment>
<dbReference type="EMBL" id="CP003167">
    <property type="protein sequence ID" value="AGB01330.1"/>
    <property type="molecule type" value="Genomic_DNA"/>
</dbReference>
<comment type="caution">
    <text evidence="5">Lacks conserved residue(s) required for the propagation of feature annotation.</text>
</comment>
<dbReference type="STRING" id="593750.Metfor_0249"/>
<dbReference type="PANTHER" id="PTHR43374">
    <property type="entry name" value="FLAVIN PRENYLTRANSFERASE"/>
    <property type="match status" value="1"/>
</dbReference>
<dbReference type="Pfam" id="PF02441">
    <property type="entry name" value="Flavoprotein"/>
    <property type="match status" value="1"/>
</dbReference>
<dbReference type="eggNOG" id="arCOG01703">
    <property type="taxonomic scope" value="Archaea"/>
</dbReference>
<dbReference type="FunCoup" id="L0HBE0">
    <property type="interactions" value="110"/>
</dbReference>
<dbReference type="AlphaFoldDB" id="L0HBE0"/>
<dbReference type="InterPro" id="IPR003382">
    <property type="entry name" value="Flavoprotein"/>
</dbReference>
<dbReference type="InterPro" id="IPR036551">
    <property type="entry name" value="Flavin_trans-like"/>
</dbReference>
<evidence type="ECO:0000256" key="2">
    <source>
        <dbReference type="ARBA" id="ARBA00022630"/>
    </source>
</evidence>
<keyword evidence="2 5" id="KW-0285">Flavoprotein</keyword>
<dbReference type="HOGENOM" id="CLU_074522_0_1_2"/>
<evidence type="ECO:0000313" key="8">
    <source>
        <dbReference type="Proteomes" id="UP000010824"/>
    </source>
</evidence>
<proteinExistence type="inferred from homology"/>
<dbReference type="GO" id="GO:0106141">
    <property type="term" value="F:flavin prenyltransferase activity"/>
    <property type="evidence" value="ECO:0007669"/>
    <property type="project" value="UniProtKB-EC"/>
</dbReference>
<evidence type="ECO:0000256" key="4">
    <source>
        <dbReference type="ARBA" id="ARBA00022679"/>
    </source>
</evidence>
<reference evidence="7 8" key="2">
    <citation type="journal article" date="2014" name="Genome Announc.">
        <title>Complete Genome Sequence of Methanoregula formicica SMSPT, a Mesophilic Hydrogenotrophic Methanogen Isolated from a Methanogenic Upflow Anaerobic Sludge Blanket Reactor.</title>
        <authorList>
            <person name="Yamamoto K."/>
            <person name="Tamaki H."/>
            <person name="Cadillo-Quiroz H."/>
            <person name="Imachi H."/>
            <person name="Kyrpides N."/>
            <person name="Woyke T."/>
            <person name="Goodwin L."/>
            <person name="Zinder S.H."/>
            <person name="Kamagata Y."/>
            <person name="Liu W.T."/>
        </authorList>
    </citation>
    <scope>NUCLEOTIDE SEQUENCE [LARGE SCALE GENOMIC DNA]</scope>
    <source>
        <strain evidence="8">DSM 22288 / NBRC 105244 / SMSP</strain>
    </source>
</reference>
<dbReference type="Gene3D" id="3.40.50.1950">
    <property type="entry name" value="Flavin prenyltransferase-like"/>
    <property type="match status" value="1"/>
</dbReference>
<dbReference type="HAMAP" id="MF_01984">
    <property type="entry name" value="ubiX_pad"/>
    <property type="match status" value="1"/>
</dbReference>
<gene>
    <name evidence="5" type="primary">ubiX</name>
    <name evidence="7" type="ordered locus">Metfor_0249</name>
</gene>
<feature type="binding site" evidence="5">
    <location>
        <position position="36"/>
    </location>
    <ligand>
        <name>FMN</name>
        <dbReference type="ChEBI" id="CHEBI:58210"/>
    </ligand>
</feature>
<evidence type="ECO:0000259" key="6">
    <source>
        <dbReference type="Pfam" id="PF02441"/>
    </source>
</evidence>
<dbReference type="RefSeq" id="WP_015284294.1">
    <property type="nucleotide sequence ID" value="NC_019943.1"/>
</dbReference>
<keyword evidence="1 5" id="KW-0637">Prenyltransferase</keyword>
<feature type="binding site" evidence="5">
    <location>
        <position position="148"/>
    </location>
    <ligand>
        <name>dimethylallyl phosphate</name>
        <dbReference type="ChEBI" id="CHEBI:88052"/>
    </ligand>
</feature>
<dbReference type="GO" id="GO:0016831">
    <property type="term" value="F:carboxy-lyase activity"/>
    <property type="evidence" value="ECO:0007669"/>
    <property type="project" value="TreeGrafter"/>
</dbReference>